<dbReference type="EMBL" id="FOAF01000001">
    <property type="protein sequence ID" value="SEL01027.1"/>
    <property type="molecule type" value="Genomic_DNA"/>
</dbReference>
<dbReference type="OrthoDB" id="241638at2"/>
<organism evidence="3 4">
    <name type="scientific">Olivibacter domesticus</name>
    <name type="common">Pseudosphingobacterium domesticum</name>
    <dbReference type="NCBI Taxonomy" id="407022"/>
    <lineage>
        <taxon>Bacteria</taxon>
        <taxon>Pseudomonadati</taxon>
        <taxon>Bacteroidota</taxon>
        <taxon>Sphingobacteriia</taxon>
        <taxon>Sphingobacteriales</taxon>
        <taxon>Sphingobacteriaceae</taxon>
        <taxon>Olivibacter</taxon>
    </lineage>
</organism>
<evidence type="ECO:0000259" key="2">
    <source>
        <dbReference type="Pfam" id="PF08450"/>
    </source>
</evidence>
<evidence type="ECO:0000256" key="1">
    <source>
        <dbReference type="ARBA" id="ARBA00022801"/>
    </source>
</evidence>
<name>A0A1H7LRL9_OLID1</name>
<dbReference type="PANTHER" id="PTHR47572">
    <property type="entry name" value="LIPOPROTEIN-RELATED"/>
    <property type="match status" value="1"/>
</dbReference>
<dbReference type="SUPFAM" id="SSF63829">
    <property type="entry name" value="Calcium-dependent phosphotriesterase"/>
    <property type="match status" value="1"/>
</dbReference>
<dbReference type="PANTHER" id="PTHR47572:SF4">
    <property type="entry name" value="LACTONASE DRP35"/>
    <property type="match status" value="1"/>
</dbReference>
<gene>
    <name evidence="3" type="ORF">SAMN05661044_01736</name>
</gene>
<keyword evidence="1" id="KW-0378">Hydrolase</keyword>
<dbReference type="InterPro" id="IPR013658">
    <property type="entry name" value="SGL"/>
</dbReference>
<dbReference type="Proteomes" id="UP000199421">
    <property type="component" value="Unassembled WGS sequence"/>
</dbReference>
<dbReference type="GO" id="GO:0016787">
    <property type="term" value="F:hydrolase activity"/>
    <property type="evidence" value="ECO:0007669"/>
    <property type="project" value="UniProtKB-KW"/>
</dbReference>
<evidence type="ECO:0000313" key="3">
    <source>
        <dbReference type="EMBL" id="SEL01027.1"/>
    </source>
</evidence>
<protein>
    <submittedName>
        <fullName evidence="3">Gluconolactonase</fullName>
    </submittedName>
</protein>
<accession>A0A1H7LRL9</accession>
<evidence type="ECO:0000313" key="4">
    <source>
        <dbReference type="Proteomes" id="UP000199421"/>
    </source>
</evidence>
<feature type="domain" description="SMP-30/Gluconolactonase/LRE-like region" evidence="2">
    <location>
        <begin position="35"/>
        <end position="274"/>
    </location>
</feature>
<sequence length="288" mass="32762">MSHFIFSIAFLFLSSQPGLIAPGAKLELIAKDFAFTEGPAADRRGNVYFTDQPNDKIWKYSIDGRLSVYMENAGRANGLYFTKDDHLIACADENNQLWRIKSGEVEKLVEHYQDTLLNGPNDVWVAPDGNIYFTDPYYQRDYWTRKEPDLNVQALYLYRKNGKLIQLDSSFKKPNGIIGTPDGKWLYVADIGDNKTYRYAITKNGLLTNKQLFVNQGSDGMTLDNQRNLYLTGNGITIYNNRGEKIEYIAIPAKWTGNLCFGGKEKNLLFITASDKVFTLKMRVKGVN</sequence>
<keyword evidence="4" id="KW-1185">Reference proteome</keyword>
<dbReference type="InterPro" id="IPR051262">
    <property type="entry name" value="SMP-30/CGR1_Lactonase"/>
</dbReference>
<dbReference type="STRING" id="407022.SAMN05661044_01736"/>
<dbReference type="RefSeq" id="WP_093322106.1">
    <property type="nucleotide sequence ID" value="NZ_FOAF01000001.1"/>
</dbReference>
<reference evidence="4" key="1">
    <citation type="submission" date="2016-10" db="EMBL/GenBank/DDBJ databases">
        <authorList>
            <person name="Varghese N."/>
            <person name="Submissions S."/>
        </authorList>
    </citation>
    <scope>NUCLEOTIDE SEQUENCE [LARGE SCALE GENOMIC DNA]</scope>
    <source>
        <strain evidence="4">DSM 18733</strain>
    </source>
</reference>
<dbReference type="Gene3D" id="2.120.10.30">
    <property type="entry name" value="TolB, C-terminal domain"/>
    <property type="match status" value="1"/>
</dbReference>
<dbReference type="Pfam" id="PF08450">
    <property type="entry name" value="SGL"/>
    <property type="match status" value="1"/>
</dbReference>
<dbReference type="AlphaFoldDB" id="A0A1H7LRL9"/>
<proteinExistence type="predicted"/>
<dbReference type="InterPro" id="IPR011042">
    <property type="entry name" value="6-blade_b-propeller_TolB-like"/>
</dbReference>